<proteinExistence type="predicted"/>
<organism evidence="1 2">
    <name type="scientific">Morella rubra</name>
    <name type="common">Chinese bayberry</name>
    <dbReference type="NCBI Taxonomy" id="262757"/>
    <lineage>
        <taxon>Eukaryota</taxon>
        <taxon>Viridiplantae</taxon>
        <taxon>Streptophyta</taxon>
        <taxon>Embryophyta</taxon>
        <taxon>Tracheophyta</taxon>
        <taxon>Spermatophyta</taxon>
        <taxon>Magnoliopsida</taxon>
        <taxon>eudicotyledons</taxon>
        <taxon>Gunneridae</taxon>
        <taxon>Pentapetalae</taxon>
        <taxon>rosids</taxon>
        <taxon>fabids</taxon>
        <taxon>Fagales</taxon>
        <taxon>Myricaceae</taxon>
        <taxon>Morella</taxon>
    </lineage>
</organism>
<keyword evidence="2" id="KW-1185">Reference proteome</keyword>
<dbReference type="EMBL" id="RXIC02000025">
    <property type="protein sequence ID" value="KAB1207345.1"/>
    <property type="molecule type" value="Genomic_DNA"/>
</dbReference>
<dbReference type="OrthoDB" id="1926799at2759"/>
<name>A0A6A1V4S6_9ROSI</name>
<protein>
    <submittedName>
        <fullName evidence="1">Uncharacterized protein</fullName>
    </submittedName>
</protein>
<dbReference type="Proteomes" id="UP000516437">
    <property type="component" value="Chromosome 7"/>
</dbReference>
<comment type="caution">
    <text evidence="1">The sequence shown here is derived from an EMBL/GenBank/DDBJ whole genome shotgun (WGS) entry which is preliminary data.</text>
</comment>
<sequence>MTEVNTMNSKALETVPFCKSEPFHALETPRVLSKTPCVYGPYWGTHFAITSVSAPNHLKVLNPVTQCSVLTGVPASFSLRGVNDKETGPQEETPLVLDGIDAVVGQHVLFGGVSDKKGYRLNTR</sequence>
<evidence type="ECO:0000313" key="1">
    <source>
        <dbReference type="EMBL" id="KAB1207345.1"/>
    </source>
</evidence>
<reference evidence="1 2" key="1">
    <citation type="journal article" date="2019" name="Plant Biotechnol. J.">
        <title>The red bayberry genome and genetic basis of sex determination.</title>
        <authorList>
            <person name="Jia H.M."/>
            <person name="Jia H.J."/>
            <person name="Cai Q.L."/>
            <person name="Wang Y."/>
            <person name="Zhao H.B."/>
            <person name="Yang W.F."/>
            <person name="Wang G.Y."/>
            <person name="Li Y.H."/>
            <person name="Zhan D.L."/>
            <person name="Shen Y.T."/>
            <person name="Niu Q.F."/>
            <person name="Chang L."/>
            <person name="Qiu J."/>
            <person name="Zhao L."/>
            <person name="Xie H.B."/>
            <person name="Fu W.Y."/>
            <person name="Jin J."/>
            <person name="Li X.W."/>
            <person name="Jiao Y."/>
            <person name="Zhou C.C."/>
            <person name="Tu T."/>
            <person name="Chai C.Y."/>
            <person name="Gao J.L."/>
            <person name="Fan L.J."/>
            <person name="van de Weg E."/>
            <person name="Wang J.Y."/>
            <person name="Gao Z.S."/>
        </authorList>
    </citation>
    <scope>NUCLEOTIDE SEQUENCE [LARGE SCALE GENOMIC DNA]</scope>
    <source>
        <tissue evidence="1">Leaves</tissue>
    </source>
</reference>
<dbReference type="AlphaFoldDB" id="A0A6A1V4S6"/>
<evidence type="ECO:0000313" key="2">
    <source>
        <dbReference type="Proteomes" id="UP000516437"/>
    </source>
</evidence>
<gene>
    <name evidence="1" type="ORF">CJ030_MR7G017472</name>
</gene>
<accession>A0A6A1V4S6</accession>